<dbReference type="Pfam" id="PF01327">
    <property type="entry name" value="Pep_deformylase"/>
    <property type="match status" value="1"/>
</dbReference>
<evidence type="ECO:0000313" key="8">
    <source>
        <dbReference type="Proteomes" id="UP000620139"/>
    </source>
</evidence>
<dbReference type="HAMAP" id="MF_00163">
    <property type="entry name" value="Pep_deformylase"/>
    <property type="match status" value="1"/>
</dbReference>
<dbReference type="SUPFAM" id="SSF56420">
    <property type="entry name" value="Peptide deformylase"/>
    <property type="match status" value="1"/>
</dbReference>
<dbReference type="GO" id="GO:0046872">
    <property type="term" value="F:metal ion binding"/>
    <property type="evidence" value="ECO:0007669"/>
    <property type="project" value="UniProtKB-KW"/>
</dbReference>
<dbReference type="Gene3D" id="3.90.45.10">
    <property type="entry name" value="Peptide deformylase"/>
    <property type="match status" value="1"/>
</dbReference>
<comment type="cofactor">
    <cofactor evidence="6">
        <name>Fe(2+)</name>
        <dbReference type="ChEBI" id="CHEBI:29033"/>
    </cofactor>
    <text evidence="6">Binds 1 Fe(2+) ion.</text>
</comment>
<dbReference type="InterPro" id="IPR036821">
    <property type="entry name" value="Peptide_deformylase_sf"/>
</dbReference>
<evidence type="ECO:0000256" key="4">
    <source>
        <dbReference type="ARBA" id="ARBA00022917"/>
    </source>
</evidence>
<comment type="similarity">
    <text evidence="1 6">Belongs to the polypeptide deformylase family.</text>
</comment>
<comment type="caution">
    <text evidence="7">The sequence shown here is derived from an EMBL/GenBank/DDBJ whole genome shotgun (WGS) entry which is preliminary data.</text>
</comment>
<accession>A0A931IZF3</accession>
<organism evidence="7 8">
    <name type="scientific">Inhella gelatinilytica</name>
    <dbReference type="NCBI Taxonomy" id="2795030"/>
    <lineage>
        <taxon>Bacteria</taxon>
        <taxon>Pseudomonadati</taxon>
        <taxon>Pseudomonadota</taxon>
        <taxon>Betaproteobacteria</taxon>
        <taxon>Burkholderiales</taxon>
        <taxon>Sphaerotilaceae</taxon>
        <taxon>Inhella</taxon>
    </lineage>
</organism>
<dbReference type="InterPro" id="IPR023635">
    <property type="entry name" value="Peptide_deformylase"/>
</dbReference>
<keyword evidence="8" id="KW-1185">Reference proteome</keyword>
<feature type="binding site" evidence="6">
    <location>
        <position position="138"/>
    </location>
    <ligand>
        <name>Fe cation</name>
        <dbReference type="ChEBI" id="CHEBI:24875"/>
    </ligand>
</feature>
<keyword evidence="5 6" id="KW-0408">Iron</keyword>
<dbReference type="AlphaFoldDB" id="A0A931IZF3"/>
<keyword evidence="2 6" id="KW-0479">Metal-binding</keyword>
<gene>
    <name evidence="6" type="primary">def</name>
    <name evidence="7" type="ORF">I7X43_13885</name>
</gene>
<dbReference type="GO" id="GO:0042586">
    <property type="term" value="F:peptide deformylase activity"/>
    <property type="evidence" value="ECO:0007669"/>
    <property type="project" value="UniProtKB-UniRule"/>
</dbReference>
<dbReference type="EC" id="3.5.1.88" evidence="6"/>
<evidence type="ECO:0000256" key="5">
    <source>
        <dbReference type="ARBA" id="ARBA00023004"/>
    </source>
</evidence>
<keyword evidence="3 6" id="KW-0378">Hydrolase</keyword>
<evidence type="ECO:0000256" key="6">
    <source>
        <dbReference type="HAMAP-Rule" id="MF_00163"/>
    </source>
</evidence>
<dbReference type="GO" id="GO:0006412">
    <property type="term" value="P:translation"/>
    <property type="evidence" value="ECO:0007669"/>
    <property type="project" value="UniProtKB-UniRule"/>
</dbReference>
<feature type="binding site" evidence="6">
    <location>
        <position position="134"/>
    </location>
    <ligand>
        <name>Fe cation</name>
        <dbReference type="ChEBI" id="CHEBI:24875"/>
    </ligand>
</feature>
<comment type="catalytic activity">
    <reaction evidence="6">
        <text>N-terminal N-formyl-L-methionyl-[peptide] + H2O = N-terminal L-methionyl-[peptide] + formate</text>
        <dbReference type="Rhea" id="RHEA:24420"/>
        <dbReference type="Rhea" id="RHEA-COMP:10639"/>
        <dbReference type="Rhea" id="RHEA-COMP:10640"/>
        <dbReference type="ChEBI" id="CHEBI:15377"/>
        <dbReference type="ChEBI" id="CHEBI:15740"/>
        <dbReference type="ChEBI" id="CHEBI:49298"/>
        <dbReference type="ChEBI" id="CHEBI:64731"/>
        <dbReference type="EC" id="3.5.1.88"/>
    </reaction>
</comment>
<evidence type="ECO:0000256" key="3">
    <source>
        <dbReference type="ARBA" id="ARBA00022801"/>
    </source>
</evidence>
<name>A0A931IZF3_9BURK</name>
<dbReference type="NCBIfam" id="NF001159">
    <property type="entry name" value="PRK00150.1-3"/>
    <property type="match status" value="1"/>
</dbReference>
<dbReference type="CDD" id="cd00487">
    <property type="entry name" value="Pep_deformylase"/>
    <property type="match status" value="1"/>
</dbReference>
<feature type="binding site" evidence="6">
    <location>
        <position position="92"/>
    </location>
    <ligand>
        <name>Fe cation</name>
        <dbReference type="ChEBI" id="CHEBI:24875"/>
    </ligand>
</feature>
<comment type="function">
    <text evidence="6">Removes the formyl group from the N-terminal Met of newly synthesized proteins. Requires at least a dipeptide for an efficient rate of reaction. N-terminal L-methionine is a prerequisite for activity but the enzyme has broad specificity at other positions.</text>
</comment>
<evidence type="ECO:0000256" key="1">
    <source>
        <dbReference type="ARBA" id="ARBA00010759"/>
    </source>
</evidence>
<dbReference type="PIRSF" id="PIRSF004749">
    <property type="entry name" value="Pep_def"/>
    <property type="match status" value="1"/>
</dbReference>
<dbReference type="RefSeq" id="WP_198101555.1">
    <property type="nucleotide sequence ID" value="NZ_JAEDAL010000008.1"/>
</dbReference>
<feature type="active site" evidence="6">
    <location>
        <position position="135"/>
    </location>
</feature>
<dbReference type="Proteomes" id="UP000620139">
    <property type="component" value="Unassembled WGS sequence"/>
</dbReference>
<dbReference type="PANTHER" id="PTHR10458">
    <property type="entry name" value="PEPTIDE DEFORMYLASE"/>
    <property type="match status" value="1"/>
</dbReference>
<keyword evidence="4 6" id="KW-0648">Protein biosynthesis</keyword>
<evidence type="ECO:0000313" key="7">
    <source>
        <dbReference type="EMBL" id="MBH9553934.1"/>
    </source>
</evidence>
<dbReference type="FunFam" id="3.90.45.10:FF:000001">
    <property type="entry name" value="Peptide deformylase"/>
    <property type="match status" value="1"/>
</dbReference>
<evidence type="ECO:0000256" key="2">
    <source>
        <dbReference type="ARBA" id="ARBA00022723"/>
    </source>
</evidence>
<dbReference type="EMBL" id="JAEDAL010000008">
    <property type="protein sequence ID" value="MBH9553934.1"/>
    <property type="molecule type" value="Genomic_DNA"/>
</dbReference>
<reference evidence="7" key="1">
    <citation type="submission" date="2020-12" db="EMBL/GenBank/DDBJ databases">
        <title>The genome sequence of Inhella sp. 4Y17.</title>
        <authorList>
            <person name="Liu Y."/>
        </authorList>
    </citation>
    <scope>NUCLEOTIDE SEQUENCE</scope>
    <source>
        <strain evidence="7">4Y10</strain>
    </source>
</reference>
<dbReference type="PRINTS" id="PR01576">
    <property type="entry name" value="PDEFORMYLASE"/>
</dbReference>
<protein>
    <recommendedName>
        <fullName evidence="6">Peptide deformylase</fullName>
        <shortName evidence="6">PDF</shortName>
        <ecNumber evidence="6">3.5.1.88</ecNumber>
    </recommendedName>
    <alternativeName>
        <fullName evidence="6">Polypeptide deformylase</fullName>
    </alternativeName>
</protein>
<proteinExistence type="inferred from homology"/>
<sequence length="177" mass="20073">MALLNILRYPDPRLHTVARPVESVDANIVQLVDDMLATMYAAEGVGLAATQVDVHQRVVVMDTSEERNQPRVMINPEIIEASADMAEGEEGCLSVPQTYDKVRRHKKVKVRALDRSGQAYEFEAEGLLAVCVQHELDHLMGKVFVEYLSPLKRDRIKSKLQKRAREEQQHVPARRGF</sequence>
<dbReference type="NCBIfam" id="TIGR00079">
    <property type="entry name" value="pept_deformyl"/>
    <property type="match status" value="1"/>
</dbReference>
<dbReference type="PANTHER" id="PTHR10458:SF22">
    <property type="entry name" value="PEPTIDE DEFORMYLASE"/>
    <property type="match status" value="1"/>
</dbReference>